<sequence length="75" mass="8700">MALLLINDIYQDEKYHLLSNGNYPYHRNIHIQISPSILILSMKEVTTRKAQFTERQTIAAMKSVEAVHTVKDVCR</sequence>
<protein>
    <submittedName>
        <fullName evidence="1">Uncharacterized protein</fullName>
    </submittedName>
</protein>
<dbReference type="STRING" id="465817.ETA_26760"/>
<organism evidence="1 2">
    <name type="scientific">Erwinia tasmaniensis (strain DSM 17950 / CFBP 7177 / CIP 109463 / NCPPB 4357 / Et1/99)</name>
    <dbReference type="NCBI Taxonomy" id="465817"/>
    <lineage>
        <taxon>Bacteria</taxon>
        <taxon>Pseudomonadati</taxon>
        <taxon>Pseudomonadota</taxon>
        <taxon>Gammaproteobacteria</taxon>
        <taxon>Enterobacterales</taxon>
        <taxon>Erwiniaceae</taxon>
        <taxon>Erwinia</taxon>
    </lineage>
</organism>
<evidence type="ECO:0000313" key="2">
    <source>
        <dbReference type="Proteomes" id="UP000001726"/>
    </source>
</evidence>
<keyword evidence="2" id="KW-1185">Reference proteome</keyword>
<dbReference type="EMBL" id="CU468135">
    <property type="protein sequence ID" value="CAO97722.1"/>
    <property type="molecule type" value="Genomic_DNA"/>
</dbReference>
<gene>
    <name evidence="1" type="ordered locus">ETA_26760</name>
</gene>
<dbReference type="KEGG" id="eta:ETA_26760"/>
<dbReference type="Proteomes" id="UP000001726">
    <property type="component" value="Chromosome"/>
</dbReference>
<dbReference type="AlphaFoldDB" id="B2VG33"/>
<accession>B2VG33</accession>
<reference evidence="1 2" key="1">
    <citation type="journal article" date="2008" name="Environ. Microbiol.">
        <title>The genome of Erwinia tasmaniensis strain Et1/99, a non-pathogenic bacterium in the genus Erwinia.</title>
        <authorList>
            <person name="Kube M."/>
            <person name="Migdoll A.M."/>
            <person name="Mueller I."/>
            <person name="Kuhl H."/>
            <person name="Beck A."/>
            <person name="Reinhardt R."/>
            <person name="Geider K."/>
        </authorList>
    </citation>
    <scope>NUCLEOTIDE SEQUENCE [LARGE SCALE GENOMIC DNA]</scope>
    <source>
        <strain evidence="2">DSM 17950 / CFBP 7177 / CIP 109463 / NCPPB 4357 / Et1/99</strain>
    </source>
</reference>
<proteinExistence type="predicted"/>
<dbReference type="HOGENOM" id="CLU_2665476_0_0_6"/>
<dbReference type="RefSeq" id="WP_012442383.1">
    <property type="nucleotide sequence ID" value="NC_010694.1"/>
</dbReference>
<name>B2VG33_ERWT9</name>
<evidence type="ECO:0000313" key="1">
    <source>
        <dbReference type="EMBL" id="CAO97722.1"/>
    </source>
</evidence>